<name>A0ABV3Q7P0_9BACL</name>
<dbReference type="InterPro" id="IPR038732">
    <property type="entry name" value="HpyO/CreE_NAD-binding"/>
</dbReference>
<evidence type="ECO:0000313" key="3">
    <source>
        <dbReference type="Proteomes" id="UP001556040"/>
    </source>
</evidence>
<dbReference type="Proteomes" id="UP001556040">
    <property type="component" value="Unassembled WGS sequence"/>
</dbReference>
<feature type="domain" description="FAD-dependent urate hydroxylase HpyO/Asp monooxygenase CreE-like FAD/NAD(P)-binding" evidence="1">
    <location>
        <begin position="7"/>
        <end position="70"/>
    </location>
</feature>
<proteinExistence type="predicted"/>
<accession>A0ABV3Q7P0</accession>
<organism evidence="2 3">
    <name type="scientific">Jeotgalibacillus marinus</name>
    <dbReference type="NCBI Taxonomy" id="86667"/>
    <lineage>
        <taxon>Bacteria</taxon>
        <taxon>Bacillati</taxon>
        <taxon>Bacillota</taxon>
        <taxon>Bacilli</taxon>
        <taxon>Bacillales</taxon>
        <taxon>Caryophanaceae</taxon>
        <taxon>Jeotgalibacillus</taxon>
    </lineage>
</organism>
<evidence type="ECO:0000259" key="1">
    <source>
        <dbReference type="Pfam" id="PF13454"/>
    </source>
</evidence>
<evidence type="ECO:0000313" key="2">
    <source>
        <dbReference type="EMBL" id="MEW9503347.1"/>
    </source>
</evidence>
<dbReference type="Pfam" id="PF13454">
    <property type="entry name" value="NAD_binding_9"/>
    <property type="match status" value="1"/>
</dbReference>
<gene>
    <name evidence="2" type="ORF">AB1471_16370</name>
</gene>
<protein>
    <submittedName>
        <fullName evidence="2">FAD/NAD(P)-binding protein</fullName>
    </submittedName>
</protein>
<comment type="caution">
    <text evidence="2">The sequence shown here is derived from an EMBL/GenBank/DDBJ whole genome shotgun (WGS) entry which is preliminary data.</text>
</comment>
<dbReference type="RefSeq" id="WP_367780836.1">
    <property type="nucleotide sequence ID" value="NZ_JBFMIA010000035.1"/>
</dbReference>
<reference evidence="2 3" key="1">
    <citation type="journal article" date="1979" name="Int. J. Syst. Evol. Microbiol.">
        <title>Bacillus globisporus subsp. marinus subsp. nov.</title>
        <authorList>
            <person name="Liu H."/>
        </authorList>
    </citation>
    <scope>NUCLEOTIDE SEQUENCE [LARGE SCALE GENOMIC DNA]</scope>
    <source>
        <strain evidence="2 3">DSM 1297</strain>
    </source>
</reference>
<sequence>MILVNSVIVGVGPLGLSVFKRVCVNTERRNQYAINRKQVHIDFIDPFPPQGSVWRKSHSPELIMNTVTSQF</sequence>
<keyword evidence="3" id="KW-1185">Reference proteome</keyword>
<dbReference type="EMBL" id="JBFMIA010000035">
    <property type="protein sequence ID" value="MEW9503347.1"/>
    <property type="molecule type" value="Genomic_DNA"/>
</dbReference>